<feature type="domain" description="Inosine/uridine-preferring nucleoside hydrolase" evidence="3">
    <location>
        <begin position="5"/>
        <end position="308"/>
    </location>
</feature>
<gene>
    <name evidence="4" type="ORF">AB4M04_09720</name>
</gene>
<dbReference type="Pfam" id="PF01156">
    <property type="entry name" value="IU_nuc_hydro"/>
    <property type="match status" value="1"/>
</dbReference>
<comment type="caution">
    <text evidence="4">The sequence shown here is derived from an EMBL/GenBank/DDBJ whole genome shotgun (WGS) entry which is preliminary data.</text>
</comment>
<evidence type="ECO:0000259" key="3">
    <source>
        <dbReference type="Pfam" id="PF01156"/>
    </source>
</evidence>
<protein>
    <submittedName>
        <fullName evidence="4">Nucleoside hydrolase</fullName>
    </submittedName>
</protein>
<dbReference type="InterPro" id="IPR023186">
    <property type="entry name" value="IUNH"/>
</dbReference>
<dbReference type="GO" id="GO:0016787">
    <property type="term" value="F:hydrolase activity"/>
    <property type="evidence" value="ECO:0007669"/>
    <property type="project" value="UniProtKB-KW"/>
</dbReference>
<dbReference type="CDD" id="cd02650">
    <property type="entry name" value="nuc_hydro_CaPnhB"/>
    <property type="match status" value="1"/>
</dbReference>
<evidence type="ECO:0000313" key="4">
    <source>
        <dbReference type="EMBL" id="MEX3172365.1"/>
    </source>
</evidence>
<evidence type="ECO:0000256" key="2">
    <source>
        <dbReference type="ARBA" id="ARBA00023295"/>
    </source>
</evidence>
<dbReference type="EMBL" id="JBFQXQ010000001">
    <property type="protein sequence ID" value="MEX3172365.1"/>
    <property type="molecule type" value="Genomic_DNA"/>
</dbReference>
<dbReference type="InterPro" id="IPR001910">
    <property type="entry name" value="Inosine/uridine_hydrolase_dom"/>
</dbReference>
<name>A0ABV3UFG6_9GAMM</name>
<dbReference type="Gene3D" id="3.90.245.10">
    <property type="entry name" value="Ribonucleoside hydrolase-like"/>
    <property type="match status" value="1"/>
</dbReference>
<accession>A0ABV3UFG6</accession>
<keyword evidence="2" id="KW-0326">Glycosidase</keyword>
<evidence type="ECO:0000256" key="1">
    <source>
        <dbReference type="ARBA" id="ARBA00022801"/>
    </source>
</evidence>
<organism evidence="4 5">
    <name type="scientific">Serratia quinivorans</name>
    <dbReference type="NCBI Taxonomy" id="137545"/>
    <lineage>
        <taxon>Bacteria</taxon>
        <taxon>Pseudomonadati</taxon>
        <taxon>Pseudomonadota</taxon>
        <taxon>Gammaproteobacteria</taxon>
        <taxon>Enterobacterales</taxon>
        <taxon>Yersiniaceae</taxon>
        <taxon>Serratia</taxon>
    </lineage>
</organism>
<dbReference type="PANTHER" id="PTHR12304:SF4">
    <property type="entry name" value="URIDINE NUCLEOSIDASE"/>
    <property type="match status" value="1"/>
</dbReference>
<evidence type="ECO:0000313" key="5">
    <source>
        <dbReference type="Proteomes" id="UP001558101"/>
    </source>
</evidence>
<reference evidence="4 5" key="1">
    <citation type="submission" date="2024-07" db="EMBL/GenBank/DDBJ databases">
        <title>Genomes of novel Serratia strains from suburban soil.</title>
        <authorList>
            <person name="Markert E.X."/>
            <person name="Severe K."/>
            <person name="Severe L."/>
            <person name="Twing K.I."/>
            <person name="Ward L.M."/>
        </authorList>
    </citation>
    <scope>NUCLEOTIDE SEQUENCE [LARGE SCALE GENOMIC DNA]</scope>
    <source>
        <strain evidence="4 5">3C-UT</strain>
    </source>
</reference>
<dbReference type="SUPFAM" id="SSF53590">
    <property type="entry name" value="Nucleoside hydrolase"/>
    <property type="match status" value="1"/>
</dbReference>
<dbReference type="InterPro" id="IPR036452">
    <property type="entry name" value="Ribo_hydro-like"/>
</dbReference>
<keyword evidence="1 4" id="KW-0378">Hydrolase</keyword>
<dbReference type="RefSeq" id="WP_368453491.1">
    <property type="nucleotide sequence ID" value="NZ_JBFQXQ010000001.1"/>
</dbReference>
<proteinExistence type="predicted"/>
<sequence length="322" mass="34793">MKRKVIFDTDPGIDDTMAMLLAHASDQIELVGITTVFGNATIENATRNALYIKQRFGLTADVAVGADTPLVVAAGEATTSVHGENGLGDIDIPAGDYQGIDKRAAHDYIIDSVKAYPGEITLIAVGRLTNLALAVEKDPGIASLVKEVIIMGGAFGHNGHTGNVTPFAEANIIGDPHAADRVMTTDWPVTVVGLDVTQQTVMSSEYIERLRINSARYGEFIYQITRFYADFHKREIGMDGFYVHDSSAIAYAIAPELFDVKVGAVRVITEGPAIGHTLLKEGAKSYPIDEWSGKPQQRVCVQVDHRGVLDLYMATMAERVTA</sequence>
<keyword evidence="5" id="KW-1185">Reference proteome</keyword>
<dbReference type="PANTHER" id="PTHR12304">
    <property type="entry name" value="INOSINE-URIDINE PREFERRING NUCLEOSIDE HYDROLASE"/>
    <property type="match status" value="1"/>
</dbReference>
<dbReference type="Proteomes" id="UP001558101">
    <property type="component" value="Unassembled WGS sequence"/>
</dbReference>